<feature type="transmembrane region" description="Helical" evidence="1">
    <location>
        <begin position="12"/>
        <end position="36"/>
    </location>
</feature>
<comment type="caution">
    <text evidence="2">The sequence shown here is derived from an EMBL/GenBank/DDBJ whole genome shotgun (WGS) entry which is preliminary data.</text>
</comment>
<evidence type="ECO:0000313" key="2">
    <source>
        <dbReference type="EMBL" id="KAJ4449440.1"/>
    </source>
</evidence>
<accession>A0ABQ8TRZ5</accession>
<keyword evidence="3" id="KW-1185">Reference proteome</keyword>
<dbReference type="Gene3D" id="1.10.287.70">
    <property type="match status" value="1"/>
</dbReference>
<evidence type="ECO:0000256" key="1">
    <source>
        <dbReference type="SAM" id="Phobius"/>
    </source>
</evidence>
<reference evidence="2 3" key="1">
    <citation type="journal article" date="2022" name="Allergy">
        <title>Genome assembly and annotation of Periplaneta americana reveal a comprehensive cockroach allergen profile.</title>
        <authorList>
            <person name="Wang L."/>
            <person name="Xiong Q."/>
            <person name="Saelim N."/>
            <person name="Wang L."/>
            <person name="Nong W."/>
            <person name="Wan A.T."/>
            <person name="Shi M."/>
            <person name="Liu X."/>
            <person name="Cao Q."/>
            <person name="Hui J.H.L."/>
            <person name="Sookrung N."/>
            <person name="Leung T.F."/>
            <person name="Tungtrongchitr A."/>
            <person name="Tsui S.K.W."/>
        </authorList>
    </citation>
    <scope>NUCLEOTIDE SEQUENCE [LARGE SCALE GENOMIC DNA]</scope>
    <source>
        <strain evidence="2">PWHHKU_190912</strain>
    </source>
</reference>
<dbReference type="Proteomes" id="UP001148838">
    <property type="component" value="Unassembled WGS sequence"/>
</dbReference>
<feature type="non-terminal residue" evidence="2">
    <location>
        <position position="1"/>
    </location>
</feature>
<sequence length="160" mass="17808">YSTTSQYLSGRLVHLTTYLTAVVLLTSYSASLISSITIGPHGVPFGSFEDFLSDGTYSLAVMANSYAVTYFKLTHPGKGDRYRFTWNFQDFGEKYGFMVRLIFSEEAAFHVSGKNSSNSILKEVYFKHIVPIEASLPGTTLEALEMTCTHSKFATMSFDT</sequence>
<protein>
    <submittedName>
        <fullName evidence="2">Uncharacterized protein</fullName>
    </submittedName>
</protein>
<proteinExistence type="predicted"/>
<keyword evidence="1" id="KW-0472">Membrane</keyword>
<keyword evidence="1" id="KW-0812">Transmembrane</keyword>
<feature type="non-terminal residue" evidence="2">
    <location>
        <position position="160"/>
    </location>
</feature>
<name>A0ABQ8TRZ5_PERAM</name>
<dbReference type="EMBL" id="JAJSOF020000003">
    <property type="protein sequence ID" value="KAJ4449440.1"/>
    <property type="molecule type" value="Genomic_DNA"/>
</dbReference>
<keyword evidence="1" id="KW-1133">Transmembrane helix</keyword>
<gene>
    <name evidence="2" type="ORF">ANN_00839</name>
</gene>
<organism evidence="2 3">
    <name type="scientific">Periplaneta americana</name>
    <name type="common">American cockroach</name>
    <name type="synonym">Blatta americana</name>
    <dbReference type="NCBI Taxonomy" id="6978"/>
    <lineage>
        <taxon>Eukaryota</taxon>
        <taxon>Metazoa</taxon>
        <taxon>Ecdysozoa</taxon>
        <taxon>Arthropoda</taxon>
        <taxon>Hexapoda</taxon>
        <taxon>Insecta</taxon>
        <taxon>Pterygota</taxon>
        <taxon>Neoptera</taxon>
        <taxon>Polyneoptera</taxon>
        <taxon>Dictyoptera</taxon>
        <taxon>Blattodea</taxon>
        <taxon>Blattoidea</taxon>
        <taxon>Blattidae</taxon>
        <taxon>Blattinae</taxon>
        <taxon>Periplaneta</taxon>
    </lineage>
</organism>
<evidence type="ECO:0000313" key="3">
    <source>
        <dbReference type="Proteomes" id="UP001148838"/>
    </source>
</evidence>